<protein>
    <submittedName>
        <fullName evidence="2">Uncharacterized protein</fullName>
    </submittedName>
</protein>
<feature type="region of interest" description="Disordered" evidence="1">
    <location>
        <begin position="117"/>
        <end position="137"/>
    </location>
</feature>
<keyword evidence="3" id="KW-1185">Reference proteome</keyword>
<dbReference type="EMBL" id="JBBPFD010000007">
    <property type="protein sequence ID" value="KAK7919508.1"/>
    <property type="molecule type" value="Genomic_DNA"/>
</dbReference>
<sequence length="137" mass="14816">MSPGPAPPLLRCVSRVHLLHLDLTTMCLQSSPAPPGPDYDVLPGSPAPPGPDYDVSPEFTCSTWTCLRCVSRVHLLHLDLTTMCLQSSPAPPGPDYDVSPEVHLLHLDLTTMCLQSSPAPPGPDYDVSPEFTRSTWT</sequence>
<organism evidence="2 3">
    <name type="scientific">Mugilogobius chulae</name>
    <name type="common">yellowstripe goby</name>
    <dbReference type="NCBI Taxonomy" id="88201"/>
    <lineage>
        <taxon>Eukaryota</taxon>
        <taxon>Metazoa</taxon>
        <taxon>Chordata</taxon>
        <taxon>Craniata</taxon>
        <taxon>Vertebrata</taxon>
        <taxon>Euteleostomi</taxon>
        <taxon>Actinopterygii</taxon>
        <taxon>Neopterygii</taxon>
        <taxon>Teleostei</taxon>
        <taxon>Neoteleostei</taxon>
        <taxon>Acanthomorphata</taxon>
        <taxon>Gobiaria</taxon>
        <taxon>Gobiiformes</taxon>
        <taxon>Gobioidei</taxon>
        <taxon>Gobiidae</taxon>
        <taxon>Gobionellinae</taxon>
        <taxon>Mugilogobius</taxon>
    </lineage>
</organism>
<evidence type="ECO:0000313" key="2">
    <source>
        <dbReference type="EMBL" id="KAK7919508.1"/>
    </source>
</evidence>
<proteinExistence type="predicted"/>
<evidence type="ECO:0000256" key="1">
    <source>
        <dbReference type="SAM" id="MobiDB-lite"/>
    </source>
</evidence>
<accession>A0AAW0P8F5</accession>
<gene>
    <name evidence="2" type="ORF">WMY93_010792</name>
</gene>
<dbReference type="Proteomes" id="UP001460270">
    <property type="component" value="Unassembled WGS sequence"/>
</dbReference>
<comment type="caution">
    <text evidence="2">The sequence shown here is derived from an EMBL/GenBank/DDBJ whole genome shotgun (WGS) entry which is preliminary data.</text>
</comment>
<evidence type="ECO:0000313" key="3">
    <source>
        <dbReference type="Proteomes" id="UP001460270"/>
    </source>
</evidence>
<feature type="region of interest" description="Disordered" evidence="1">
    <location>
        <begin position="32"/>
        <end position="51"/>
    </location>
</feature>
<name>A0AAW0P8F5_9GOBI</name>
<dbReference type="AlphaFoldDB" id="A0AAW0P8F5"/>
<reference evidence="3" key="1">
    <citation type="submission" date="2024-04" db="EMBL/GenBank/DDBJ databases">
        <title>Salinicola lusitanus LLJ914,a marine bacterium isolated from the Okinawa Trough.</title>
        <authorList>
            <person name="Li J."/>
        </authorList>
    </citation>
    <scope>NUCLEOTIDE SEQUENCE [LARGE SCALE GENOMIC DNA]</scope>
</reference>